<dbReference type="Pfam" id="PF18951">
    <property type="entry name" value="DUF5695"/>
    <property type="match status" value="2"/>
</dbReference>
<accession>A0ABT1RXI5</accession>
<comment type="caution">
    <text evidence="1">The sequence shown here is derived from an EMBL/GenBank/DDBJ whole genome shotgun (WGS) entry which is preliminary data.</text>
</comment>
<reference evidence="1 2" key="1">
    <citation type="submission" date="2022-06" db="EMBL/GenBank/DDBJ databases">
        <title>Isolation of gut microbiota from human fecal samples.</title>
        <authorList>
            <person name="Pamer E.G."/>
            <person name="Barat B."/>
            <person name="Waligurski E."/>
            <person name="Medina S."/>
            <person name="Paddock L."/>
            <person name="Mostad J."/>
        </authorList>
    </citation>
    <scope>NUCLEOTIDE SEQUENCE [LARGE SCALE GENOMIC DNA]</scope>
    <source>
        <strain evidence="1 2">DFI.9.73</strain>
    </source>
</reference>
<dbReference type="RefSeq" id="WP_256191660.1">
    <property type="nucleotide sequence ID" value="NZ_JANFZG010000003.1"/>
</dbReference>
<evidence type="ECO:0000313" key="2">
    <source>
        <dbReference type="Proteomes" id="UP001524473"/>
    </source>
</evidence>
<sequence length="894" mass="100783">MEQKTYQLCSRAFRIKAKNGLLQSLLPGPSAPGEAGTQYILPGEAFGRFQLGWVQDGEPGGFSLTPETVPQEERYVREPLSVKYEAAWTAEAAALKMKAVYTLQEDALLYELLVENCGVRPLLLTDAGFSFPCNSDFHWGENAGGKVIGHHFVSGHGSHLLFERCDGKGPLLAVLPQDGTQLEYFQETPAYAVSDGGDGKKETAFTAYAHSTGVRREAEAKGHTPRLPGTEKQLNPGEGERFCFRWEFTDSRQDARRLLARRGLVDVEVLPGLTVPQGQEISLALTSRWEDLRLCPAEGMQLLSEEQRGERRIVRLRLTRLGEIPLTVRFAGDRYMTVTFFATLQPEELLEKRAAFLAKCQHRDPEKWYYGLISEWNNETGMLLGPDNYDRIGGWRIYEVSCDDPGLGKPAFLAAKLAERPEKEQVKALDLYVEHFVWGGLQRTEKEEYPFALYGIPDWKQNRESEDPDLKGKLHIWRIYDYPHIVLLYYSLYRIARDYPDMPLSQKAGVYLYRAARTADAMFTIPLELDGWSAYRTGLYNELVIEDVLRALKEEGMEEELRRLWRHWVRKVRYFALECTDVFGSEYPFDTTGFESTEALARRAMELAEEEEREAYFDPPLSLSKAQDFLETQMRCNLACRGELEPAYYWYGSDYRGSNTRYTLSYMSQMGGWAILDYALRFAPDPYSLLRLGYGSLLSSWSLLNAGRKETGYGYWFPGKEHDGAASGGYEPQPFGSTWLDQPHHGGPWYYSCEIDLGFCGYLRGAATILARDPLFGTVCYGGTLSRGEGISVLPQDGVNRRFHYVGPEGRLHLLLASGRLTEVLCDPERKELACTVDLRGLKGESAGLSVEAAGLSGWSLSCGGQSALEERGKAELRLPCGEAHSVVLRFPVV</sequence>
<dbReference type="InterPro" id="IPR043750">
    <property type="entry name" value="DUF5695"/>
</dbReference>
<dbReference type="Proteomes" id="UP001524473">
    <property type="component" value="Unassembled WGS sequence"/>
</dbReference>
<gene>
    <name evidence="1" type="ORF">NE695_05295</name>
</gene>
<protein>
    <submittedName>
        <fullName evidence="1">DUF5695 domain-containing protein</fullName>
    </submittedName>
</protein>
<organism evidence="1 2">
    <name type="scientific">Neglectibacter timonensis</name>
    <dbReference type="NCBI Taxonomy" id="1776382"/>
    <lineage>
        <taxon>Bacteria</taxon>
        <taxon>Bacillati</taxon>
        <taxon>Bacillota</taxon>
        <taxon>Clostridia</taxon>
        <taxon>Eubacteriales</taxon>
        <taxon>Oscillospiraceae</taxon>
        <taxon>Neglectibacter</taxon>
    </lineage>
</organism>
<proteinExistence type="predicted"/>
<keyword evidence="2" id="KW-1185">Reference proteome</keyword>
<name>A0ABT1RXI5_9FIRM</name>
<evidence type="ECO:0000313" key="1">
    <source>
        <dbReference type="EMBL" id="MCQ4839330.1"/>
    </source>
</evidence>
<dbReference type="EMBL" id="JANFZH010000009">
    <property type="protein sequence ID" value="MCQ4839330.1"/>
    <property type="molecule type" value="Genomic_DNA"/>
</dbReference>